<proteinExistence type="predicted"/>
<dbReference type="Proteomes" id="UP000199250">
    <property type="component" value="Unassembled WGS sequence"/>
</dbReference>
<dbReference type="AlphaFoldDB" id="A0A1H6V072"/>
<evidence type="ECO:0000313" key="2">
    <source>
        <dbReference type="Proteomes" id="UP000199250"/>
    </source>
</evidence>
<protein>
    <submittedName>
        <fullName evidence="1">Uncharacterized protein</fullName>
    </submittedName>
</protein>
<accession>A0A1H6V072</accession>
<gene>
    <name evidence="1" type="ORF">SAMN04244572_02162</name>
</gene>
<dbReference type="RefSeq" id="WP_139204244.1">
    <property type="nucleotide sequence ID" value="NZ_FNYQ01000032.1"/>
</dbReference>
<dbReference type="EMBL" id="FNYQ01000032">
    <property type="protein sequence ID" value="SEI93695.1"/>
    <property type="molecule type" value="Genomic_DNA"/>
</dbReference>
<reference evidence="1 2" key="1">
    <citation type="submission" date="2016-10" db="EMBL/GenBank/DDBJ databases">
        <authorList>
            <person name="de Groot N.N."/>
        </authorList>
    </citation>
    <scope>NUCLEOTIDE SEQUENCE [LARGE SCALE GENOMIC DNA]</scope>
    <source>
        <strain evidence="1 2">DSM 373</strain>
    </source>
</reference>
<evidence type="ECO:0000313" key="1">
    <source>
        <dbReference type="EMBL" id="SEI93695.1"/>
    </source>
</evidence>
<dbReference type="OrthoDB" id="323463at2"/>
<sequence>MLELAGQYLFNPRNRFENFSEVERRILGVTHTQQRLSPELLRSVREKFEGFMDPEGGTFCHTDARRSAAPPG</sequence>
<organism evidence="1 2">
    <name type="scientific">Azotobacter beijerinckii</name>
    <dbReference type="NCBI Taxonomy" id="170623"/>
    <lineage>
        <taxon>Bacteria</taxon>
        <taxon>Pseudomonadati</taxon>
        <taxon>Pseudomonadota</taxon>
        <taxon>Gammaproteobacteria</taxon>
        <taxon>Pseudomonadales</taxon>
        <taxon>Pseudomonadaceae</taxon>
        <taxon>Azotobacter</taxon>
    </lineage>
</organism>
<name>A0A1H6V072_9GAMM</name>